<evidence type="ECO:0000313" key="3">
    <source>
        <dbReference type="EMBL" id="MBC3805044.1"/>
    </source>
</evidence>
<evidence type="ECO:0000259" key="2">
    <source>
        <dbReference type="Pfam" id="PF14213"/>
    </source>
</evidence>
<dbReference type="RefSeq" id="WP_186842931.1">
    <property type="nucleotide sequence ID" value="NZ_WJBC01000018.1"/>
</dbReference>
<dbReference type="Gene3D" id="3.30.565.10">
    <property type="entry name" value="Histidine kinase-like ATPase, C-terminal domain"/>
    <property type="match status" value="1"/>
</dbReference>
<accession>A0ABR6WWN5</accession>
<evidence type="ECO:0000313" key="4">
    <source>
        <dbReference type="Proteomes" id="UP000603234"/>
    </source>
</evidence>
<dbReference type="EMBL" id="WJBC01000018">
    <property type="protein sequence ID" value="MBC3805044.1"/>
    <property type="molecule type" value="Genomic_DNA"/>
</dbReference>
<name>A0ABR6WWN5_9FIRM</name>
<dbReference type="InterPro" id="IPR036890">
    <property type="entry name" value="HATPase_C_sf"/>
</dbReference>
<dbReference type="SUPFAM" id="SSF55874">
    <property type="entry name" value="ATPase domain of HSP90 chaperone/DNA topoisomerase II/histidine kinase"/>
    <property type="match status" value="1"/>
</dbReference>
<dbReference type="Pfam" id="PF14213">
    <property type="entry name" value="DUF4325"/>
    <property type="match status" value="1"/>
</dbReference>
<organism evidence="3 4">
    <name type="scientific">Acetobacterium fimetarium</name>
    <dbReference type="NCBI Taxonomy" id="52691"/>
    <lineage>
        <taxon>Bacteria</taxon>
        <taxon>Bacillati</taxon>
        <taxon>Bacillota</taxon>
        <taxon>Clostridia</taxon>
        <taxon>Eubacteriales</taxon>
        <taxon>Eubacteriaceae</taxon>
        <taxon>Acetobacterium</taxon>
    </lineage>
</organism>
<gene>
    <name evidence="3" type="ORF">GH808_11435</name>
</gene>
<sequence length="354" mass="41126">MSFPKEKKERIEKYILELIKNDDTEHCKSKTMSTFGISTTTYYRYLKSLETRNLIQKKENDQYHLVEIRKEFFFYRNANLEEDAVFRKDIFRFIENLPENVQNIWYYAFTEIMNNAIEHSSSDNISVSVEETALDIIMLITDDGIGIFNNIRNFIIKTTGDDITLEDAMRELFVGKFTTKSENHSGEGIFFTSRIMDLFIIASGGLIFSHDNYKDMEAKISDVAPDAHISDRGTNVMMRLSKDTPKQLNDVFNEFAPVDEGFIKTEIKLKNFCEHGYPVSRSQARRILERLNLFKEVTLDFEGFNDVGQAFCHEIFVVFQNRCPDIQINYVNASDSIKGMITRVLNTANLLKKN</sequence>
<feature type="domain" description="Histidine kinase/HSP90-like ATPase" evidence="1">
    <location>
        <begin position="106"/>
        <end position="208"/>
    </location>
</feature>
<feature type="domain" description="DUF4325" evidence="2">
    <location>
        <begin position="283"/>
        <end position="337"/>
    </location>
</feature>
<dbReference type="InterPro" id="IPR025474">
    <property type="entry name" value="DUF4325"/>
</dbReference>
<dbReference type="InterPro" id="IPR003594">
    <property type="entry name" value="HATPase_dom"/>
</dbReference>
<evidence type="ECO:0000259" key="1">
    <source>
        <dbReference type="Pfam" id="PF02518"/>
    </source>
</evidence>
<proteinExistence type="predicted"/>
<dbReference type="Proteomes" id="UP000603234">
    <property type="component" value="Unassembled WGS sequence"/>
</dbReference>
<protein>
    <submittedName>
        <fullName evidence="3">DUF4325 domain-containing protein</fullName>
    </submittedName>
</protein>
<keyword evidence="4" id="KW-1185">Reference proteome</keyword>
<comment type="caution">
    <text evidence="3">The sequence shown here is derived from an EMBL/GenBank/DDBJ whole genome shotgun (WGS) entry which is preliminary data.</text>
</comment>
<reference evidence="3 4" key="1">
    <citation type="journal article" date="2020" name="mSystems">
        <title>Defining Genomic and Predicted Metabolic Features of the Acetobacterium Genus.</title>
        <authorList>
            <person name="Ross D.E."/>
            <person name="Marshall C.W."/>
            <person name="Gulliver D."/>
            <person name="May H.D."/>
            <person name="Norman R.S."/>
        </authorList>
    </citation>
    <scope>NUCLEOTIDE SEQUENCE [LARGE SCALE GENOMIC DNA]</scope>
    <source>
        <strain evidence="3 4">DSM 8238</strain>
    </source>
</reference>
<dbReference type="Pfam" id="PF02518">
    <property type="entry name" value="HATPase_c"/>
    <property type="match status" value="1"/>
</dbReference>